<dbReference type="InterPro" id="IPR035906">
    <property type="entry name" value="MetI-like_sf"/>
</dbReference>
<dbReference type="PROSITE" id="PS50928">
    <property type="entry name" value="ABC_TM1"/>
    <property type="match status" value="1"/>
</dbReference>
<evidence type="ECO:0000256" key="3">
    <source>
        <dbReference type="ARBA" id="ARBA00022475"/>
    </source>
</evidence>
<feature type="transmembrane region" description="Helical" evidence="7">
    <location>
        <begin position="153"/>
        <end position="174"/>
    </location>
</feature>
<comment type="subcellular location">
    <subcellularLocation>
        <location evidence="1 7">Cell membrane</location>
        <topology evidence="1 7">Multi-pass membrane protein</topology>
    </subcellularLocation>
</comment>
<keyword evidence="10" id="KW-1185">Reference proteome</keyword>
<feature type="domain" description="ABC transmembrane type-1" evidence="8">
    <location>
        <begin position="68"/>
        <end position="280"/>
    </location>
</feature>
<keyword evidence="5 7" id="KW-1133">Transmembrane helix</keyword>
<comment type="similarity">
    <text evidence="7">Belongs to the binding-protein-dependent transport system permease family.</text>
</comment>
<name>A0ABV1K3W8_9PSEU</name>
<evidence type="ECO:0000256" key="5">
    <source>
        <dbReference type="ARBA" id="ARBA00022989"/>
    </source>
</evidence>
<evidence type="ECO:0000313" key="10">
    <source>
        <dbReference type="Proteomes" id="UP001494902"/>
    </source>
</evidence>
<feature type="transmembrane region" description="Helical" evidence="7">
    <location>
        <begin position="101"/>
        <end position="122"/>
    </location>
</feature>
<evidence type="ECO:0000256" key="1">
    <source>
        <dbReference type="ARBA" id="ARBA00004651"/>
    </source>
</evidence>
<comment type="caution">
    <text evidence="9">The sequence shown here is derived from an EMBL/GenBank/DDBJ whole genome shotgun (WGS) entry which is preliminary data.</text>
</comment>
<protein>
    <submittedName>
        <fullName evidence="9">Sugar ABC transporter permease</fullName>
    </submittedName>
</protein>
<evidence type="ECO:0000256" key="6">
    <source>
        <dbReference type="ARBA" id="ARBA00023136"/>
    </source>
</evidence>
<evidence type="ECO:0000313" key="9">
    <source>
        <dbReference type="EMBL" id="MEQ3549144.1"/>
    </source>
</evidence>
<keyword evidence="6 7" id="KW-0472">Membrane</keyword>
<keyword evidence="2 7" id="KW-0813">Transport</keyword>
<evidence type="ECO:0000256" key="4">
    <source>
        <dbReference type="ARBA" id="ARBA00022692"/>
    </source>
</evidence>
<dbReference type="Proteomes" id="UP001494902">
    <property type="component" value="Unassembled WGS sequence"/>
</dbReference>
<evidence type="ECO:0000259" key="8">
    <source>
        <dbReference type="PROSITE" id="PS50928"/>
    </source>
</evidence>
<dbReference type="Gene3D" id="1.10.3720.10">
    <property type="entry name" value="MetI-like"/>
    <property type="match status" value="1"/>
</dbReference>
<proteinExistence type="inferred from homology"/>
<gene>
    <name evidence="9" type="ORF">WIS52_01565</name>
</gene>
<keyword evidence="4 7" id="KW-0812">Transmembrane</keyword>
<feature type="transmembrane region" description="Helical" evidence="7">
    <location>
        <begin position="259"/>
        <end position="281"/>
    </location>
</feature>
<dbReference type="PANTHER" id="PTHR30193:SF37">
    <property type="entry name" value="INNER MEMBRANE ABC TRANSPORTER PERMEASE PROTEIN YCJO"/>
    <property type="match status" value="1"/>
</dbReference>
<sequence length="296" mass="32003">MSTVSRAGRPGFVWVAPAVTFFGLFALLPMLAVVYLSFTVYDGLNPPRWTGLDNWTRLTADPLFVESLRLSFGLTFASWVLQTAVALPLGVWLAGRPRSRAVLAALFFVPLLMSSAAIAVLWGTLLDPNFGLASVLGPLIGIGDGNIIGDGRYAFAAVILVIGWQYMPFHTLLYQAAARAIPAQLYEAALIDGASRWRTFRSITVPQLRDTIITSGVLIVVGSMTTFEVVLILTDGGPGTATRILPLHMYLQGFRSFDMGYASALAVVLLLLGTALSLLIARVTGYRKMTSQREGM</sequence>
<accession>A0ABV1K3W8</accession>
<dbReference type="EMBL" id="JBEDNQ010000001">
    <property type="protein sequence ID" value="MEQ3549144.1"/>
    <property type="molecule type" value="Genomic_DNA"/>
</dbReference>
<feature type="transmembrane region" description="Helical" evidence="7">
    <location>
        <begin position="211"/>
        <end position="233"/>
    </location>
</feature>
<reference evidence="9 10" key="1">
    <citation type="submission" date="2024-03" db="EMBL/GenBank/DDBJ databases">
        <title>Draft genome sequence of Pseudonocardia nematodicida JCM 31783.</title>
        <authorList>
            <person name="Butdee W."/>
            <person name="Duangmal K."/>
        </authorList>
    </citation>
    <scope>NUCLEOTIDE SEQUENCE [LARGE SCALE GENOMIC DNA]</scope>
    <source>
        <strain evidence="9 10">JCM 31783</strain>
    </source>
</reference>
<keyword evidence="3" id="KW-1003">Cell membrane</keyword>
<evidence type="ECO:0000256" key="2">
    <source>
        <dbReference type="ARBA" id="ARBA00022448"/>
    </source>
</evidence>
<dbReference type="RefSeq" id="WP_349296234.1">
    <property type="nucleotide sequence ID" value="NZ_JBEDNQ010000001.1"/>
</dbReference>
<dbReference type="InterPro" id="IPR051393">
    <property type="entry name" value="ABC_transporter_permease"/>
</dbReference>
<evidence type="ECO:0000256" key="7">
    <source>
        <dbReference type="RuleBase" id="RU363032"/>
    </source>
</evidence>
<feature type="transmembrane region" description="Helical" evidence="7">
    <location>
        <begin position="12"/>
        <end position="38"/>
    </location>
</feature>
<dbReference type="Pfam" id="PF00528">
    <property type="entry name" value="BPD_transp_1"/>
    <property type="match status" value="1"/>
</dbReference>
<dbReference type="InterPro" id="IPR000515">
    <property type="entry name" value="MetI-like"/>
</dbReference>
<feature type="transmembrane region" description="Helical" evidence="7">
    <location>
        <begin position="72"/>
        <end position="94"/>
    </location>
</feature>
<dbReference type="PANTHER" id="PTHR30193">
    <property type="entry name" value="ABC TRANSPORTER PERMEASE PROTEIN"/>
    <property type="match status" value="1"/>
</dbReference>
<dbReference type="CDD" id="cd06261">
    <property type="entry name" value="TM_PBP2"/>
    <property type="match status" value="1"/>
</dbReference>
<organism evidence="9 10">
    <name type="scientific">Pseudonocardia nematodicida</name>
    <dbReference type="NCBI Taxonomy" id="1206997"/>
    <lineage>
        <taxon>Bacteria</taxon>
        <taxon>Bacillati</taxon>
        <taxon>Actinomycetota</taxon>
        <taxon>Actinomycetes</taxon>
        <taxon>Pseudonocardiales</taxon>
        <taxon>Pseudonocardiaceae</taxon>
        <taxon>Pseudonocardia</taxon>
    </lineage>
</organism>
<dbReference type="SUPFAM" id="SSF161098">
    <property type="entry name" value="MetI-like"/>
    <property type="match status" value="1"/>
</dbReference>